<feature type="domain" description="Methylmalonyl-CoA mutase alpha/beta chain catalytic" evidence="1">
    <location>
        <begin position="140"/>
        <end position="439"/>
    </location>
</feature>
<name>A0ABV0A738_9FLAO</name>
<dbReference type="SUPFAM" id="SSF51703">
    <property type="entry name" value="Cobalamin (vitamin B12)-dependent enzymes"/>
    <property type="match status" value="1"/>
</dbReference>
<protein>
    <submittedName>
        <fullName evidence="2">Methylmalonyl-CoA mutase subunit beta</fullName>
    </submittedName>
</protein>
<evidence type="ECO:0000313" key="2">
    <source>
        <dbReference type="EMBL" id="MEN3322883.1"/>
    </source>
</evidence>
<evidence type="ECO:0000259" key="1">
    <source>
        <dbReference type="Pfam" id="PF01642"/>
    </source>
</evidence>
<dbReference type="CDD" id="cd03677">
    <property type="entry name" value="MM_CoA_mutase_beta"/>
    <property type="match status" value="1"/>
</dbReference>
<comment type="caution">
    <text evidence="2">The sequence shown here is derived from an EMBL/GenBank/DDBJ whole genome shotgun (WGS) entry which is preliminary data.</text>
</comment>
<gene>
    <name evidence="2" type="ORF">VP395_04035</name>
</gene>
<dbReference type="RefSeq" id="WP_346240441.1">
    <property type="nucleotide sequence ID" value="NZ_JAZHYP010000002.1"/>
</dbReference>
<dbReference type="InterPro" id="IPR016176">
    <property type="entry name" value="Cbl-dep_enz_cat"/>
</dbReference>
<dbReference type="Proteomes" id="UP001416393">
    <property type="component" value="Unassembled WGS sequence"/>
</dbReference>
<reference evidence="2 3" key="1">
    <citation type="submission" date="2024-01" db="EMBL/GenBank/DDBJ databases">
        <title>Mariniflexile litorale sp. nov., isolated from the shallow sediments of the Sea of Japan.</title>
        <authorList>
            <person name="Romanenko L."/>
            <person name="Bystritskaya E."/>
            <person name="Isaeva M."/>
        </authorList>
    </citation>
    <scope>NUCLEOTIDE SEQUENCE [LARGE SCALE GENOMIC DNA]</scope>
    <source>
        <strain evidence="2 3">KCTC 32427</strain>
    </source>
</reference>
<proteinExistence type="predicted"/>
<evidence type="ECO:0000313" key="3">
    <source>
        <dbReference type="Proteomes" id="UP001416393"/>
    </source>
</evidence>
<dbReference type="PANTHER" id="PTHR48101:SF1">
    <property type="entry name" value="METHYLMALONYL-COA MUTASE, LARGE SUBUNIT"/>
    <property type="match status" value="1"/>
</dbReference>
<dbReference type="PANTHER" id="PTHR48101">
    <property type="entry name" value="METHYLMALONYL-COA MUTASE, MITOCHONDRIAL-RELATED"/>
    <property type="match status" value="1"/>
</dbReference>
<organism evidence="2 3">
    <name type="scientific">Mariniflexile soesokkakense</name>
    <dbReference type="NCBI Taxonomy" id="1343160"/>
    <lineage>
        <taxon>Bacteria</taxon>
        <taxon>Pseudomonadati</taxon>
        <taxon>Bacteroidota</taxon>
        <taxon>Flavobacteriia</taxon>
        <taxon>Flavobacteriales</taxon>
        <taxon>Flavobacteriaceae</taxon>
        <taxon>Mariniflexile</taxon>
    </lineage>
</organism>
<dbReference type="Pfam" id="PF01642">
    <property type="entry name" value="MM_CoA_mutase"/>
    <property type="match status" value="1"/>
</dbReference>
<dbReference type="Gene3D" id="3.20.20.240">
    <property type="entry name" value="Methylmalonyl-CoA mutase"/>
    <property type="match status" value="1"/>
</dbReference>
<dbReference type="InterPro" id="IPR006099">
    <property type="entry name" value="MeMalonylCoA_mutase_a/b_cat"/>
</dbReference>
<dbReference type="EMBL" id="JAZHYP010000002">
    <property type="protein sequence ID" value="MEN3322883.1"/>
    <property type="molecule type" value="Genomic_DNA"/>
</dbReference>
<accession>A0ABV0A738</accession>
<sequence length="462" mass="53218">MINGLFDEFNSVSAKQWKQKIQFDLNGADYNETLIWKSNEDISVKPFYHSEDLKTLPEVSNTKATQWQICQTIFVANVEKSNQKAIKAIKRGTESIKFIIPNKEVSIENLLENLDHIPVFFELQFLSETFINKLNECYLERSRKAASKSEICIQTDIIGNLAKSGNWFHNLNDDFSKFKTIVKQTKSFNIDIALLENAGANMVQQLAYALAHANEYLNAIDSEFDLETKQTLQITFEVSIGSNYFFEIAKLRALRLLWSTLASEYQTITRCLITASPTKRNKTIYDYNTNLLRSTTECMSAILGGANTVCNLPYDVMYKKANAFSERMARNQLLILKHESYFNKVNNPSDGSYYIESLTNQLAEKALVLFKDIETNGGYLKQLKEGTIQRKIKENATKEQQQFDTTEIVLLGTNKHPNPNDIMKDELELYPFVKRHQRKTIIEPIIEKRLAETLEQKRLKNE</sequence>
<keyword evidence="3" id="KW-1185">Reference proteome</keyword>